<gene>
    <name evidence="3" type="ORF">AVEN_156982_1</name>
    <name evidence="2" type="ORF">AVEN_90212_1</name>
</gene>
<evidence type="ECO:0000313" key="2">
    <source>
        <dbReference type="EMBL" id="GBN31466.1"/>
    </source>
</evidence>
<dbReference type="EMBL" id="BGPR01125156">
    <property type="protein sequence ID" value="GBN31466.1"/>
    <property type="molecule type" value="Genomic_DNA"/>
</dbReference>
<organism evidence="2 4">
    <name type="scientific">Araneus ventricosus</name>
    <name type="common">Orbweaver spider</name>
    <name type="synonym">Epeira ventricosa</name>
    <dbReference type="NCBI Taxonomy" id="182803"/>
    <lineage>
        <taxon>Eukaryota</taxon>
        <taxon>Metazoa</taxon>
        <taxon>Ecdysozoa</taxon>
        <taxon>Arthropoda</taxon>
        <taxon>Chelicerata</taxon>
        <taxon>Arachnida</taxon>
        <taxon>Araneae</taxon>
        <taxon>Araneomorphae</taxon>
        <taxon>Entelegynae</taxon>
        <taxon>Araneoidea</taxon>
        <taxon>Araneidae</taxon>
        <taxon>Araneus</taxon>
    </lineage>
</organism>
<keyword evidence="1" id="KW-0732">Signal</keyword>
<reference evidence="2 4" key="1">
    <citation type="journal article" date="2019" name="Sci. Rep.">
        <title>Orb-weaving spider Araneus ventricosus genome elucidates the spidroin gene catalogue.</title>
        <authorList>
            <person name="Kono N."/>
            <person name="Nakamura H."/>
            <person name="Ohtoshi R."/>
            <person name="Moran D.A.P."/>
            <person name="Shinohara A."/>
            <person name="Yoshida Y."/>
            <person name="Fujiwara M."/>
            <person name="Mori M."/>
            <person name="Tomita M."/>
            <person name="Arakawa K."/>
        </authorList>
    </citation>
    <scope>NUCLEOTIDE SEQUENCE [LARGE SCALE GENOMIC DNA]</scope>
</reference>
<proteinExistence type="predicted"/>
<sequence>MHLIKDFIWAVFVTLFICTIVESNEEGYNCTESLRILNGSEGGTGYFRINFEDNCT</sequence>
<comment type="caution">
    <text evidence="2">The sequence shown here is derived from an EMBL/GenBank/DDBJ whole genome shotgun (WGS) entry which is preliminary data.</text>
</comment>
<dbReference type="Proteomes" id="UP000499080">
    <property type="component" value="Unassembled WGS sequence"/>
</dbReference>
<protein>
    <submittedName>
        <fullName evidence="2">Uncharacterized protein</fullName>
    </submittedName>
</protein>
<evidence type="ECO:0000313" key="4">
    <source>
        <dbReference type="Proteomes" id="UP000499080"/>
    </source>
</evidence>
<accession>A0A4Y2N0T2</accession>
<feature type="signal peptide" evidence="1">
    <location>
        <begin position="1"/>
        <end position="23"/>
    </location>
</feature>
<feature type="chain" id="PRO_5036129152" evidence="1">
    <location>
        <begin position="24"/>
        <end position="56"/>
    </location>
</feature>
<evidence type="ECO:0000313" key="3">
    <source>
        <dbReference type="EMBL" id="GBN31480.1"/>
    </source>
</evidence>
<dbReference type="AlphaFoldDB" id="A0A4Y2N0T2"/>
<keyword evidence="4" id="KW-1185">Reference proteome</keyword>
<feature type="non-terminal residue" evidence="2">
    <location>
        <position position="56"/>
    </location>
</feature>
<name>A0A4Y2N0T2_ARAVE</name>
<dbReference type="EMBL" id="BGPR01125160">
    <property type="protein sequence ID" value="GBN31480.1"/>
    <property type="molecule type" value="Genomic_DNA"/>
</dbReference>
<evidence type="ECO:0000256" key="1">
    <source>
        <dbReference type="SAM" id="SignalP"/>
    </source>
</evidence>